<protein>
    <recommendedName>
        <fullName evidence="3">Lasso RiPP family leader peptide-containing protein</fullName>
    </recommendedName>
</protein>
<evidence type="ECO:0000313" key="2">
    <source>
        <dbReference type="Proteomes" id="UP000282084"/>
    </source>
</evidence>
<name>A0A495VZF2_9PSEU</name>
<dbReference type="NCBIfam" id="NF033521">
    <property type="entry name" value="lasso_leader_L3"/>
    <property type="match status" value="1"/>
</dbReference>
<gene>
    <name evidence="1" type="ORF">C8E97_3364</name>
</gene>
<dbReference type="EMBL" id="RBXO01000001">
    <property type="protein sequence ID" value="RKT54716.1"/>
    <property type="molecule type" value="Genomic_DNA"/>
</dbReference>
<proteinExistence type="predicted"/>
<organism evidence="1 2">
    <name type="scientific">Saccharothrix australiensis</name>
    <dbReference type="NCBI Taxonomy" id="2072"/>
    <lineage>
        <taxon>Bacteria</taxon>
        <taxon>Bacillati</taxon>
        <taxon>Actinomycetota</taxon>
        <taxon>Actinomycetes</taxon>
        <taxon>Pseudonocardiales</taxon>
        <taxon>Pseudonocardiaceae</taxon>
        <taxon>Saccharothrix</taxon>
    </lineage>
</organism>
<comment type="caution">
    <text evidence="1">The sequence shown here is derived from an EMBL/GenBank/DDBJ whole genome shotgun (WGS) entry which is preliminary data.</text>
</comment>
<sequence>MQDKPSEYVKPLLVEVGRFSGLTLGSRGRQRDSRRRQKN</sequence>
<dbReference type="RefSeq" id="WP_121006534.1">
    <property type="nucleotide sequence ID" value="NZ_RBXO01000001.1"/>
</dbReference>
<reference evidence="1 2" key="1">
    <citation type="submission" date="2018-10" db="EMBL/GenBank/DDBJ databases">
        <title>Sequencing the genomes of 1000 actinobacteria strains.</title>
        <authorList>
            <person name="Klenk H.-P."/>
        </authorList>
    </citation>
    <scope>NUCLEOTIDE SEQUENCE [LARGE SCALE GENOMIC DNA]</scope>
    <source>
        <strain evidence="1 2">DSM 43800</strain>
    </source>
</reference>
<dbReference type="Proteomes" id="UP000282084">
    <property type="component" value="Unassembled WGS sequence"/>
</dbReference>
<dbReference type="AlphaFoldDB" id="A0A495VZF2"/>
<evidence type="ECO:0008006" key="3">
    <source>
        <dbReference type="Google" id="ProtNLM"/>
    </source>
</evidence>
<evidence type="ECO:0000313" key="1">
    <source>
        <dbReference type="EMBL" id="RKT54716.1"/>
    </source>
</evidence>
<accession>A0A495VZF2</accession>
<keyword evidence="2" id="KW-1185">Reference proteome</keyword>